<dbReference type="Proteomes" id="UP000218267">
    <property type="component" value="Chromosome"/>
</dbReference>
<proteinExistence type="predicted"/>
<evidence type="ECO:0000313" key="2">
    <source>
        <dbReference type="Proteomes" id="UP000218267"/>
    </source>
</evidence>
<dbReference type="EMBL" id="AP018042">
    <property type="protein sequence ID" value="BAX82468.1"/>
    <property type="molecule type" value="Genomic_DNA"/>
</dbReference>
<accession>A0A1Y1CPV0</accession>
<dbReference type="AlphaFoldDB" id="A0A1Y1CPV0"/>
<evidence type="ECO:0000313" key="1">
    <source>
        <dbReference type="EMBL" id="BAX82468.1"/>
    </source>
</evidence>
<organism evidence="1 2">
    <name type="scientific">Labilibaculum antarcticum</name>
    <dbReference type="NCBI Taxonomy" id="1717717"/>
    <lineage>
        <taxon>Bacteria</taxon>
        <taxon>Pseudomonadati</taxon>
        <taxon>Bacteroidota</taxon>
        <taxon>Bacteroidia</taxon>
        <taxon>Marinilabiliales</taxon>
        <taxon>Marinifilaceae</taxon>
        <taxon>Labilibaculum</taxon>
    </lineage>
</organism>
<protein>
    <submittedName>
        <fullName evidence="1">Uncharacterized protein</fullName>
    </submittedName>
</protein>
<gene>
    <name evidence="1" type="ORF">ALGA_4177</name>
</gene>
<keyword evidence="2" id="KW-1185">Reference proteome</keyword>
<reference evidence="1 2" key="1">
    <citation type="journal article" date="2018" name="Mar. Genomics">
        <title>Complete genome sequence of Marinifilaceae bacterium strain SPP2, isolated from the Antarctic marine sediment.</title>
        <authorList>
            <person name="Watanabe M."/>
            <person name="Kojima H."/>
            <person name="Fukui M."/>
        </authorList>
    </citation>
    <scope>NUCLEOTIDE SEQUENCE [LARGE SCALE GENOMIC DNA]</scope>
    <source>
        <strain evidence="1 2">SPP2</strain>
    </source>
</reference>
<dbReference type="KEGG" id="mbas:ALGA_4177"/>
<name>A0A1Y1CPV0_9BACT</name>
<reference evidence="2" key="2">
    <citation type="journal article" date="2020" name="Antonie Van Leeuwenhoek">
        <title>Labilibaculum antarcticum sp. nov., a novel facultative anaerobic, psychrotorelant bacterium isolated from marine sediment of Antarctica.</title>
        <authorList>
            <person name="Watanabe M."/>
            <person name="Kojima H."/>
            <person name="Fukui M."/>
        </authorList>
    </citation>
    <scope>NUCLEOTIDE SEQUENCE [LARGE SCALE GENOMIC DNA]</scope>
    <source>
        <strain evidence="2">SPP2</strain>
    </source>
</reference>
<sequence>MLCIAGAYQIQTSLQFNQKDKQGVTTQYKIHQDGLVADSEYDFSASALGSIPSVKENSSRLSAALHSYNCLIRSRFTQYAYQFQNIRLNYRKADLLYPSHYFW</sequence>